<sequence length="29" mass="3138">MPILKLDVLNKLPEILKPAIGQGFSCQNG</sequence>
<dbReference type="AlphaFoldDB" id="A0A382AUN2"/>
<feature type="non-terminal residue" evidence="1">
    <location>
        <position position="29"/>
    </location>
</feature>
<accession>A0A382AUN2</accession>
<protein>
    <submittedName>
        <fullName evidence="1">Uncharacterized protein</fullName>
    </submittedName>
</protein>
<gene>
    <name evidence="1" type="ORF">METZ01_LOCUS158124</name>
</gene>
<dbReference type="EMBL" id="UINC01026931">
    <property type="protein sequence ID" value="SVB05270.1"/>
    <property type="molecule type" value="Genomic_DNA"/>
</dbReference>
<organism evidence="1">
    <name type="scientific">marine metagenome</name>
    <dbReference type="NCBI Taxonomy" id="408172"/>
    <lineage>
        <taxon>unclassified sequences</taxon>
        <taxon>metagenomes</taxon>
        <taxon>ecological metagenomes</taxon>
    </lineage>
</organism>
<reference evidence="1" key="1">
    <citation type="submission" date="2018-05" db="EMBL/GenBank/DDBJ databases">
        <authorList>
            <person name="Lanie J.A."/>
            <person name="Ng W.-L."/>
            <person name="Kazmierczak K.M."/>
            <person name="Andrzejewski T.M."/>
            <person name="Davidsen T.M."/>
            <person name="Wayne K.J."/>
            <person name="Tettelin H."/>
            <person name="Glass J.I."/>
            <person name="Rusch D."/>
            <person name="Podicherti R."/>
            <person name="Tsui H.-C.T."/>
            <person name="Winkler M.E."/>
        </authorList>
    </citation>
    <scope>NUCLEOTIDE SEQUENCE</scope>
</reference>
<evidence type="ECO:0000313" key="1">
    <source>
        <dbReference type="EMBL" id="SVB05270.1"/>
    </source>
</evidence>
<proteinExistence type="predicted"/>
<name>A0A382AUN2_9ZZZZ</name>